<dbReference type="InterPro" id="IPR050490">
    <property type="entry name" value="Bact_solute-bd_prot1"/>
</dbReference>
<comment type="caution">
    <text evidence="2">The sequence shown here is derived from an EMBL/GenBank/DDBJ whole genome shotgun (WGS) entry which is preliminary data.</text>
</comment>
<dbReference type="Gene3D" id="3.40.190.10">
    <property type="entry name" value="Periplasmic binding protein-like II"/>
    <property type="match status" value="2"/>
</dbReference>
<dbReference type="PROSITE" id="PS51257">
    <property type="entry name" value="PROKAR_LIPOPROTEIN"/>
    <property type="match status" value="1"/>
</dbReference>
<sequence>MRTRLLAATAIAAVTTVCAATLSGCGSDSGGSSGKTIKVVYQQQLNNSNKVQAGFLGPMVDQFEKANPGTTVKLVPVTASENDYYTKIQLMMRSPATAPDLVYEDTATINSDVAGGYLKPLDTYLNTWQDWASFAAPAKAAMKYAADGKTYGVPDNTDTRGIWYNKQLFAQAGIAVPWQPKTWDDVLTAARTVKAKVPGVAPLNVYTGVAGGEASSMQGFEMLLYGTPAANDSLYDTKQQKWVVGSKGFKDALNFVHTVFSEGLGPSAQQALGANFQAAVGTEMIPQGKLAIDIDGSWMPNNWIRTGPEPWPQWETTMGMAAMPTQSGQGSGKVSMSGGWAWSIPAKAKSPDLAWKFIQFLETKANSAQWNSVNATIAVRTDVATDPAYLKALPTNEFFSALVPDTFYRPGLPAYTQVSSSIQKAMEAVTTGQASVDKAAGTFDSDVKTAVGADKTVQGAQ</sequence>
<evidence type="ECO:0000313" key="2">
    <source>
        <dbReference type="EMBL" id="CAG6390962.1"/>
    </source>
</evidence>
<dbReference type="Pfam" id="PF01547">
    <property type="entry name" value="SBP_bac_1"/>
    <property type="match status" value="1"/>
</dbReference>
<evidence type="ECO:0000256" key="1">
    <source>
        <dbReference type="SAM" id="SignalP"/>
    </source>
</evidence>
<dbReference type="EMBL" id="CAJSLV010000002">
    <property type="protein sequence ID" value="CAG6390962.1"/>
    <property type="molecule type" value="Genomic_DNA"/>
</dbReference>
<evidence type="ECO:0000313" key="3">
    <source>
        <dbReference type="Proteomes" id="UP001152519"/>
    </source>
</evidence>
<organism evidence="2 3">
    <name type="scientific">Actinacidiphila cocklensis</name>
    <dbReference type="NCBI Taxonomy" id="887465"/>
    <lineage>
        <taxon>Bacteria</taxon>
        <taxon>Bacillati</taxon>
        <taxon>Actinomycetota</taxon>
        <taxon>Actinomycetes</taxon>
        <taxon>Kitasatosporales</taxon>
        <taxon>Streptomycetaceae</taxon>
        <taxon>Actinacidiphila</taxon>
    </lineage>
</organism>
<feature type="signal peptide" evidence="1">
    <location>
        <begin position="1"/>
        <end position="19"/>
    </location>
</feature>
<dbReference type="PANTHER" id="PTHR43649:SF14">
    <property type="entry name" value="BLR3389 PROTEIN"/>
    <property type="match status" value="1"/>
</dbReference>
<dbReference type="Proteomes" id="UP001152519">
    <property type="component" value="Unassembled WGS sequence"/>
</dbReference>
<dbReference type="PANTHER" id="PTHR43649">
    <property type="entry name" value="ARABINOSE-BINDING PROTEIN-RELATED"/>
    <property type="match status" value="1"/>
</dbReference>
<name>A0A9W4DIY0_9ACTN</name>
<keyword evidence="3" id="KW-1185">Reference proteome</keyword>
<feature type="chain" id="PRO_5040753210" evidence="1">
    <location>
        <begin position="20"/>
        <end position="461"/>
    </location>
</feature>
<gene>
    <name evidence="2" type="ORF">SCOCK_100028</name>
</gene>
<dbReference type="SUPFAM" id="SSF53850">
    <property type="entry name" value="Periplasmic binding protein-like II"/>
    <property type="match status" value="1"/>
</dbReference>
<protein>
    <submittedName>
        <fullName evidence="2">Carbohydrate ABC transporter substrate-binding protein, CUT1 family</fullName>
    </submittedName>
</protein>
<dbReference type="InterPro" id="IPR006059">
    <property type="entry name" value="SBP"/>
</dbReference>
<accession>A0A9W4DIY0</accession>
<proteinExistence type="predicted"/>
<dbReference type="AlphaFoldDB" id="A0A9W4DIY0"/>
<reference evidence="2" key="1">
    <citation type="submission" date="2021-05" db="EMBL/GenBank/DDBJ databases">
        <authorList>
            <person name="Arsene-Ploetze F."/>
        </authorList>
    </citation>
    <scope>NUCLEOTIDE SEQUENCE</scope>
    <source>
        <strain evidence="2">DSM 42138</strain>
    </source>
</reference>
<keyword evidence="1" id="KW-0732">Signal</keyword>